<evidence type="ECO:0000313" key="2">
    <source>
        <dbReference type="EMBL" id="PVD20272.1"/>
    </source>
</evidence>
<dbReference type="PANTHER" id="PTHR15600:SF42">
    <property type="entry name" value="SACSIN"/>
    <property type="match status" value="1"/>
</dbReference>
<dbReference type="Pfam" id="PF25794">
    <property type="entry name" value="SACS"/>
    <property type="match status" value="1"/>
</dbReference>
<dbReference type="Proteomes" id="UP000245119">
    <property type="component" value="Linkage Group LG13"/>
</dbReference>
<dbReference type="GO" id="GO:0030544">
    <property type="term" value="F:Hsp70 protein binding"/>
    <property type="evidence" value="ECO:0007669"/>
    <property type="project" value="TreeGrafter"/>
</dbReference>
<dbReference type="InterPro" id="IPR058210">
    <property type="entry name" value="SACS/Nov_dom"/>
</dbReference>
<evidence type="ECO:0000313" key="3">
    <source>
        <dbReference type="Proteomes" id="UP000245119"/>
    </source>
</evidence>
<evidence type="ECO:0000259" key="1">
    <source>
        <dbReference type="Pfam" id="PF25794"/>
    </source>
</evidence>
<protein>
    <recommendedName>
        <fullName evidence="1">Sacsin/Nov domain-containing protein</fullName>
    </recommendedName>
</protein>
<sequence>MDPALTWNCLLVEELLPLAYVALLHRLKEIYNKNPDEFYKAWPYVTAVDDRWKPLAQTLLQTLETSQETFFHTLVPTDTWIPLSQAVLQNFPSPVEPDVERAVIHIYTINRESVVRLPRHVMSGLEQFNLLTAAQSITPQHDGTFGVFRHRGVDEVFWCEEQIQSLFPGLENVMCSSRVSVTVNNHLRRLAESGLFCLRIVDKTSGDVARLMAMSIQRRFGPSSVRLSSHDDWIRQVWTFLLWTEPWNTDLSGLCHLDILPSIEGSQVALLPLKGNYVSLSSPGVAELNTHMVNSLSKLGITVVSLPPYVSGHKQILGGLVQYPTIIGVLAALEELSKNRLAREKGESDFNSSSSEEERESIRMFITNAKQLDPQRVSVLTGLTLFAEMGSKRLVSVREVNTIGPRDPPPVVPPRSLLECDESSRSAALTIGATEVTLNDIAEEILRCMYRGEYRDSDRKLFMKYFLNHSQLMSNQDLTDLAREVPFLPASPGCRVLHKAEDLYDCEKPVLREFFLGENLFPCEEFAQSKFISKLKKLGLRDETTMKEDDLASSAQRIQDLLAQGDRETAARKAEGLWTLLLNQGHLFTNLGRLARIQCIPCLQDNEKPSDYPSSLPLRSTPAIVRPCEIALYTDLMYCGSVRGIMRSKKSKDVAEKLMVVRELTSQDVLSHLLNVVRCYNTKESPHYKLILHRIFERLNGWRSESSVCQFLKENDCVFVESVGHFARPTQFWIHKRDEDIDLTPYRFPVTNEMSNVCDLFQRCGSSGYQDDQLLQEVLNEIKAKHESGPVSKADYTKDMRLVKQILDILRQSESARNGEVLVPISHEKQDVLQFRFAKDCTIWTESSSTVFALESNEDEEIVFVHREISRETALQLGVLQMKDRALTGIEDLDFGYGQHEELTDRLHSLLKDSYTDGFSVPKELIQNADDAGATEVKFLLDERENMDARTNLINEQMASLQGPALWAFNNRHVF</sequence>
<dbReference type="InterPro" id="IPR036890">
    <property type="entry name" value="HATPase_C_sf"/>
</dbReference>
<organism evidence="2 3">
    <name type="scientific">Pomacea canaliculata</name>
    <name type="common">Golden apple snail</name>
    <dbReference type="NCBI Taxonomy" id="400727"/>
    <lineage>
        <taxon>Eukaryota</taxon>
        <taxon>Metazoa</taxon>
        <taxon>Spiralia</taxon>
        <taxon>Lophotrochozoa</taxon>
        <taxon>Mollusca</taxon>
        <taxon>Gastropoda</taxon>
        <taxon>Caenogastropoda</taxon>
        <taxon>Architaenioglossa</taxon>
        <taxon>Ampullarioidea</taxon>
        <taxon>Ampullariidae</taxon>
        <taxon>Pomacea</taxon>
    </lineage>
</organism>
<keyword evidence="3" id="KW-1185">Reference proteome</keyword>
<dbReference type="SUPFAM" id="SSF55874">
    <property type="entry name" value="ATPase domain of HSP90 chaperone/DNA topoisomerase II/histidine kinase"/>
    <property type="match status" value="1"/>
</dbReference>
<feature type="domain" description="Sacsin/Nov" evidence="1">
    <location>
        <begin position="900"/>
        <end position="972"/>
    </location>
</feature>
<comment type="caution">
    <text evidence="2">The sequence shown here is derived from an EMBL/GenBank/DDBJ whole genome shotgun (WGS) entry which is preliminary data.</text>
</comment>
<dbReference type="AlphaFoldDB" id="A0A2T7NGK6"/>
<gene>
    <name evidence="2" type="ORF">C0Q70_20769</name>
</gene>
<name>A0A2T7NGK6_POMCA</name>
<proteinExistence type="predicted"/>
<reference evidence="2 3" key="1">
    <citation type="submission" date="2018-04" db="EMBL/GenBank/DDBJ databases">
        <title>The genome of golden apple snail Pomacea canaliculata provides insight into stress tolerance and invasive adaptation.</title>
        <authorList>
            <person name="Liu C."/>
            <person name="Liu B."/>
            <person name="Ren Y."/>
            <person name="Zhang Y."/>
            <person name="Wang H."/>
            <person name="Li S."/>
            <person name="Jiang F."/>
            <person name="Yin L."/>
            <person name="Zhang G."/>
            <person name="Qian W."/>
            <person name="Fan W."/>
        </authorList>
    </citation>
    <scope>NUCLEOTIDE SEQUENCE [LARGE SCALE GENOMIC DNA]</scope>
    <source>
        <strain evidence="2">SZHN2017</strain>
        <tissue evidence="2">Muscle</tissue>
    </source>
</reference>
<dbReference type="STRING" id="400727.A0A2T7NGK6"/>
<dbReference type="OrthoDB" id="6140196at2759"/>
<accession>A0A2T7NGK6</accession>
<dbReference type="PANTHER" id="PTHR15600">
    <property type="entry name" value="SACSIN"/>
    <property type="match status" value="1"/>
</dbReference>
<dbReference type="InterPro" id="IPR052972">
    <property type="entry name" value="Sacsin_chaperone_reg"/>
</dbReference>
<dbReference type="EMBL" id="PZQS01000013">
    <property type="protein sequence ID" value="PVD20272.1"/>
    <property type="molecule type" value="Genomic_DNA"/>
</dbReference>